<reference evidence="1 2" key="1">
    <citation type="submission" date="2017-03" db="EMBL/GenBank/DDBJ databases">
        <authorList>
            <person name="Afonso C.L."/>
            <person name="Miller P.J."/>
            <person name="Scott M.A."/>
            <person name="Spackman E."/>
            <person name="Goraichik I."/>
            <person name="Dimitrov K.M."/>
            <person name="Suarez D.L."/>
            <person name="Swayne D.E."/>
        </authorList>
    </citation>
    <scope>NUCLEOTIDE SEQUENCE [LARGE SCALE GENOMIC DNA]</scope>
    <source>
        <strain evidence="2">8(6)</strain>
    </source>
</reference>
<evidence type="ECO:0000313" key="2">
    <source>
        <dbReference type="Proteomes" id="UP000234300"/>
    </source>
</evidence>
<accession>A0A2H1KHJ6</accession>
<evidence type="ECO:0008006" key="3">
    <source>
        <dbReference type="Google" id="ProtNLM"/>
    </source>
</evidence>
<gene>
    <name evidence="1" type="ORF">BAURA86_02820</name>
</gene>
<name>A0A2H1KHJ6_BREAU</name>
<protein>
    <recommendedName>
        <fullName evidence="3">DUF3995 domain-containing protein</fullName>
    </recommendedName>
</protein>
<dbReference type="Proteomes" id="UP000234300">
    <property type="component" value="Unassembled WGS sequence"/>
</dbReference>
<sequence length="54" mass="5897">MGFGLCARAIAGGDVAVKALQLPPAGKRFRKLDWRYYRPLFGLIGLAIFSSAKK</sequence>
<organism evidence="1 2">
    <name type="scientific">Brevibacterium aurantiacum</name>
    <dbReference type="NCBI Taxonomy" id="273384"/>
    <lineage>
        <taxon>Bacteria</taxon>
        <taxon>Bacillati</taxon>
        <taxon>Actinomycetota</taxon>
        <taxon>Actinomycetes</taxon>
        <taxon>Micrococcales</taxon>
        <taxon>Brevibacteriaceae</taxon>
        <taxon>Brevibacterium</taxon>
    </lineage>
</organism>
<dbReference type="AlphaFoldDB" id="A0A2H1KHJ6"/>
<dbReference type="EMBL" id="FXZI01000011">
    <property type="protein sequence ID" value="SMX99166.1"/>
    <property type="molecule type" value="Genomic_DNA"/>
</dbReference>
<evidence type="ECO:0000313" key="1">
    <source>
        <dbReference type="EMBL" id="SMX99166.1"/>
    </source>
</evidence>
<proteinExistence type="predicted"/>